<dbReference type="AlphaFoldDB" id="A0A6G1C2T9"/>
<gene>
    <name evidence="1" type="ORF">E2562_037824</name>
</gene>
<proteinExistence type="predicted"/>
<dbReference type="EMBL" id="SPHZ02000011">
    <property type="protein sequence ID" value="KAF0894277.1"/>
    <property type="molecule type" value="Genomic_DNA"/>
</dbReference>
<accession>A0A6G1C2T9</accession>
<comment type="caution">
    <text evidence="1">The sequence shown here is derived from an EMBL/GenBank/DDBJ whole genome shotgun (WGS) entry which is preliminary data.</text>
</comment>
<dbReference type="Proteomes" id="UP000479710">
    <property type="component" value="Unassembled WGS sequence"/>
</dbReference>
<protein>
    <submittedName>
        <fullName evidence="1">Uncharacterized protein</fullName>
    </submittedName>
</protein>
<evidence type="ECO:0000313" key="1">
    <source>
        <dbReference type="EMBL" id="KAF0894277.1"/>
    </source>
</evidence>
<reference evidence="1 2" key="1">
    <citation type="submission" date="2019-11" db="EMBL/GenBank/DDBJ databases">
        <title>Whole genome sequence of Oryza granulata.</title>
        <authorList>
            <person name="Li W."/>
        </authorList>
    </citation>
    <scope>NUCLEOTIDE SEQUENCE [LARGE SCALE GENOMIC DNA]</scope>
    <source>
        <strain evidence="2">cv. Menghai</strain>
        <tissue evidence="1">Leaf</tissue>
    </source>
</reference>
<sequence length="64" mass="7082">MWPIIYQSNRSPEVRGPEVRGVGAGLEKVHQPMRPPCRSRDAVKLLIAVKSRRRASLAESSADA</sequence>
<keyword evidence="2" id="KW-1185">Reference proteome</keyword>
<organism evidence="1 2">
    <name type="scientific">Oryza meyeriana var. granulata</name>
    <dbReference type="NCBI Taxonomy" id="110450"/>
    <lineage>
        <taxon>Eukaryota</taxon>
        <taxon>Viridiplantae</taxon>
        <taxon>Streptophyta</taxon>
        <taxon>Embryophyta</taxon>
        <taxon>Tracheophyta</taxon>
        <taxon>Spermatophyta</taxon>
        <taxon>Magnoliopsida</taxon>
        <taxon>Liliopsida</taxon>
        <taxon>Poales</taxon>
        <taxon>Poaceae</taxon>
        <taxon>BOP clade</taxon>
        <taxon>Oryzoideae</taxon>
        <taxon>Oryzeae</taxon>
        <taxon>Oryzinae</taxon>
        <taxon>Oryza</taxon>
        <taxon>Oryza meyeriana</taxon>
    </lineage>
</organism>
<name>A0A6G1C2T9_9ORYZ</name>
<evidence type="ECO:0000313" key="2">
    <source>
        <dbReference type="Proteomes" id="UP000479710"/>
    </source>
</evidence>